<proteinExistence type="predicted"/>
<dbReference type="SUPFAM" id="SSF55298">
    <property type="entry name" value="YjgF-like"/>
    <property type="match status" value="1"/>
</dbReference>
<dbReference type="PANTHER" id="PTHR43760">
    <property type="entry name" value="ENDORIBONUCLEASE-RELATED"/>
    <property type="match status" value="1"/>
</dbReference>
<sequence>MRSAIQPQLNHIGLRLPDSPAPRGKYSAVTIHNDIAYVAGQVSRLADDVITGPVDQTTSPEKIKLAAQACVLRALSVLTTLEDSYVVERILFLRGYVHSTSEFTAHSAVLDHASDLLLAIFGERGHHARSAIGVASLPSAGLLEIELVVAVAPKPSATTDNAEPASAFSTGDHP</sequence>
<dbReference type="Proteomes" id="UP000093451">
    <property type="component" value="Unassembled WGS sequence"/>
</dbReference>
<dbReference type="PANTHER" id="PTHR43760:SF1">
    <property type="entry name" value="ENDORIBONUCLEASE L-PSP_CHORISMATE MUTASE-LIKE DOMAIN-CONTAINING PROTEIN"/>
    <property type="match status" value="1"/>
</dbReference>
<dbReference type="InterPro" id="IPR006175">
    <property type="entry name" value="YjgF/YER057c/UK114"/>
</dbReference>
<dbReference type="Pfam" id="PF01042">
    <property type="entry name" value="Ribonuc_L-PSP"/>
    <property type="match status" value="1"/>
</dbReference>
<dbReference type="InterPro" id="IPR035959">
    <property type="entry name" value="RutC-like_sf"/>
</dbReference>
<comment type="caution">
    <text evidence="1">The sequence shown here is derived from an EMBL/GenBank/DDBJ whole genome shotgun (WGS) entry which is preliminary data.</text>
</comment>
<accession>A0AB36EIY6</accession>
<gene>
    <name evidence="1" type="ORF">A6U91_21080</name>
</gene>
<evidence type="ECO:0008006" key="3">
    <source>
        <dbReference type="Google" id="ProtNLM"/>
    </source>
</evidence>
<evidence type="ECO:0000313" key="2">
    <source>
        <dbReference type="Proteomes" id="UP000093451"/>
    </source>
</evidence>
<protein>
    <recommendedName>
        <fullName evidence="3">RidA family protein</fullName>
    </recommendedName>
</protein>
<reference evidence="1 2" key="1">
    <citation type="journal article" date="2016" name="PeerJ">
        <title>Gall-ID: tools for genotyping gall-causing phytopathogenic bacteria.</title>
        <authorList>
            <person name="Davis E.W.II."/>
            <person name="Weisberg A.J."/>
            <person name="Tabima J.F."/>
            <person name="Grunwald N.J."/>
            <person name="Chang J.H."/>
        </authorList>
    </citation>
    <scope>NUCLEOTIDE SEQUENCE [LARGE SCALE GENOMIC DNA]</scope>
    <source>
        <strain evidence="1 2">N2/73</strain>
    </source>
</reference>
<dbReference type="RefSeq" id="WP_065689019.1">
    <property type="nucleotide sequence ID" value="NZ_LXKT01000029.1"/>
</dbReference>
<dbReference type="CDD" id="cd02199">
    <property type="entry name" value="YjgF_YER057c_UK114_like_1"/>
    <property type="match status" value="1"/>
</dbReference>
<dbReference type="AlphaFoldDB" id="A0AB36EIY6"/>
<organism evidence="1 2">
    <name type="scientific">Agrobacterium tumefaciens</name>
    <dbReference type="NCBI Taxonomy" id="358"/>
    <lineage>
        <taxon>Bacteria</taxon>
        <taxon>Pseudomonadati</taxon>
        <taxon>Pseudomonadota</taxon>
        <taxon>Alphaproteobacteria</taxon>
        <taxon>Hyphomicrobiales</taxon>
        <taxon>Rhizobiaceae</taxon>
        <taxon>Rhizobium/Agrobacterium group</taxon>
        <taxon>Agrobacterium</taxon>
        <taxon>Agrobacterium tumefaciens complex</taxon>
    </lineage>
</organism>
<dbReference type="InterPro" id="IPR013813">
    <property type="entry name" value="Endoribo_LPSP/chorism_mut-like"/>
</dbReference>
<evidence type="ECO:0000313" key="1">
    <source>
        <dbReference type="EMBL" id="OCJ32693.1"/>
    </source>
</evidence>
<dbReference type="EMBL" id="LXKT01000029">
    <property type="protein sequence ID" value="OCJ32693.1"/>
    <property type="molecule type" value="Genomic_DNA"/>
</dbReference>
<name>A0AB36EIY6_AGRTU</name>
<dbReference type="Gene3D" id="3.30.1330.40">
    <property type="entry name" value="RutC-like"/>
    <property type="match status" value="1"/>
</dbReference>